<dbReference type="Pfam" id="PF03472">
    <property type="entry name" value="Autoind_bind"/>
    <property type="match status" value="1"/>
</dbReference>
<dbReference type="Proteomes" id="UP000215788">
    <property type="component" value="Unassembled WGS sequence"/>
</dbReference>
<evidence type="ECO:0000313" key="5">
    <source>
        <dbReference type="EMBL" id="OZY60971.1"/>
    </source>
</evidence>
<dbReference type="SUPFAM" id="SSF75516">
    <property type="entry name" value="Pheromone-binding domain of LuxR-like quorum-sensing transcription factors"/>
    <property type="match status" value="1"/>
</dbReference>
<feature type="domain" description="HTH luxR-type" evidence="4">
    <location>
        <begin position="171"/>
        <end position="236"/>
    </location>
</feature>
<dbReference type="InterPro" id="IPR036693">
    <property type="entry name" value="TF_LuxR_autoind-bd_dom_sf"/>
</dbReference>
<keyword evidence="3" id="KW-0804">Transcription</keyword>
<evidence type="ECO:0000256" key="1">
    <source>
        <dbReference type="ARBA" id="ARBA00023015"/>
    </source>
</evidence>
<keyword evidence="2" id="KW-0238">DNA-binding</keyword>
<reference evidence="5 6" key="1">
    <citation type="submission" date="2017-08" db="EMBL/GenBank/DDBJ databases">
        <title>Genomic and metabolic characterisation of spoilage-associated Pseudomonas species.</title>
        <authorList>
            <person name="Stanborough T."/>
            <person name="Fegan N."/>
            <person name="Powell S.M."/>
            <person name="Singh T."/>
            <person name="Tamplin M.L."/>
            <person name="Chandry P.S."/>
        </authorList>
    </citation>
    <scope>NUCLEOTIDE SEQUENCE [LARGE SCALE GENOMIC DNA]</scope>
    <source>
        <strain evidence="5 6">L1802</strain>
    </source>
</reference>
<dbReference type="InterPro" id="IPR000792">
    <property type="entry name" value="Tscrpt_reg_LuxR_C"/>
</dbReference>
<dbReference type="CDD" id="cd06170">
    <property type="entry name" value="LuxR_C_like"/>
    <property type="match status" value="1"/>
</dbReference>
<dbReference type="AlphaFoldDB" id="A0A266NEQ8"/>
<proteinExistence type="predicted"/>
<dbReference type="PROSITE" id="PS50043">
    <property type="entry name" value="HTH_LUXR_2"/>
    <property type="match status" value="1"/>
</dbReference>
<dbReference type="Gene3D" id="1.10.10.10">
    <property type="entry name" value="Winged helix-like DNA-binding domain superfamily/Winged helix DNA-binding domain"/>
    <property type="match status" value="1"/>
</dbReference>
<dbReference type="PRINTS" id="PR00038">
    <property type="entry name" value="HTHLUXR"/>
</dbReference>
<dbReference type="InterPro" id="IPR016032">
    <property type="entry name" value="Sig_transdc_resp-reg_C-effctor"/>
</dbReference>
<dbReference type="RefSeq" id="WP_094992214.1">
    <property type="nucleotide sequence ID" value="NZ_NQKI01000003.1"/>
</dbReference>
<keyword evidence="1" id="KW-0805">Transcription regulation</keyword>
<dbReference type="InterPro" id="IPR036388">
    <property type="entry name" value="WH-like_DNA-bd_sf"/>
</dbReference>
<sequence>MKTHQRLYENQSSTDKNEHQLFESTLKRIEEYGFEYFLFRSIPRFGNIATHSKTITNYPKEFIARYESNHYVQRNPIIIHCQLSIAPLIWGEEVFHDTPELWEGTRAFGLNHGWSQSVHDNKGVVSILSLARSKTPVTAFEFSEKAAHVLWLCNQLHTSMTARYLPRQDEPPPQAMRLSARESEVLKRTAEGKTAFDIGMILSLTTRTVNFHISSAIRKMGASNKTSAVVIATKSGLL</sequence>
<gene>
    <name evidence="5" type="ORF">CJF39_03800</name>
</gene>
<dbReference type="GO" id="GO:0006355">
    <property type="term" value="P:regulation of DNA-templated transcription"/>
    <property type="evidence" value="ECO:0007669"/>
    <property type="project" value="InterPro"/>
</dbReference>
<dbReference type="Pfam" id="PF00196">
    <property type="entry name" value="GerE"/>
    <property type="match status" value="1"/>
</dbReference>
<accession>A0A266NEQ8</accession>
<organism evidence="5 6">
    <name type="scientific">Pseudomonas lundensis</name>
    <dbReference type="NCBI Taxonomy" id="86185"/>
    <lineage>
        <taxon>Bacteria</taxon>
        <taxon>Pseudomonadati</taxon>
        <taxon>Pseudomonadota</taxon>
        <taxon>Gammaproteobacteria</taxon>
        <taxon>Pseudomonadales</taxon>
        <taxon>Pseudomonadaceae</taxon>
        <taxon>Pseudomonas</taxon>
    </lineage>
</organism>
<dbReference type="PROSITE" id="PS00622">
    <property type="entry name" value="HTH_LUXR_1"/>
    <property type="match status" value="1"/>
</dbReference>
<dbReference type="SMART" id="SM00421">
    <property type="entry name" value="HTH_LUXR"/>
    <property type="match status" value="1"/>
</dbReference>
<dbReference type="GO" id="GO:0003677">
    <property type="term" value="F:DNA binding"/>
    <property type="evidence" value="ECO:0007669"/>
    <property type="project" value="UniProtKB-KW"/>
</dbReference>
<evidence type="ECO:0000256" key="3">
    <source>
        <dbReference type="ARBA" id="ARBA00023163"/>
    </source>
</evidence>
<evidence type="ECO:0000259" key="4">
    <source>
        <dbReference type="PROSITE" id="PS50043"/>
    </source>
</evidence>
<dbReference type="Gene3D" id="3.30.450.80">
    <property type="entry name" value="Transcription factor LuxR-like, autoinducer-binding domain"/>
    <property type="match status" value="1"/>
</dbReference>
<dbReference type="OrthoDB" id="9774661at2"/>
<protein>
    <recommendedName>
        <fullName evidence="4">HTH luxR-type domain-containing protein</fullName>
    </recommendedName>
</protein>
<name>A0A266NEQ8_9PSED</name>
<dbReference type="PANTHER" id="PTHR44688:SF16">
    <property type="entry name" value="DNA-BINDING TRANSCRIPTIONAL ACTIVATOR DEVR_DOSR"/>
    <property type="match status" value="1"/>
</dbReference>
<dbReference type="EMBL" id="NQKI01000003">
    <property type="protein sequence ID" value="OZY60971.1"/>
    <property type="molecule type" value="Genomic_DNA"/>
</dbReference>
<dbReference type="PANTHER" id="PTHR44688">
    <property type="entry name" value="DNA-BINDING TRANSCRIPTIONAL ACTIVATOR DEVR_DOSR"/>
    <property type="match status" value="1"/>
</dbReference>
<evidence type="ECO:0000313" key="6">
    <source>
        <dbReference type="Proteomes" id="UP000215788"/>
    </source>
</evidence>
<dbReference type="SUPFAM" id="SSF46894">
    <property type="entry name" value="C-terminal effector domain of the bipartite response regulators"/>
    <property type="match status" value="1"/>
</dbReference>
<comment type="caution">
    <text evidence="5">The sequence shown here is derived from an EMBL/GenBank/DDBJ whole genome shotgun (WGS) entry which is preliminary data.</text>
</comment>
<dbReference type="InterPro" id="IPR005143">
    <property type="entry name" value="TF_LuxR_autoind-bd_dom"/>
</dbReference>
<evidence type="ECO:0000256" key="2">
    <source>
        <dbReference type="ARBA" id="ARBA00023125"/>
    </source>
</evidence>